<dbReference type="VEuPathDB" id="VectorBase:ASTE007853"/>
<reference evidence="2" key="1">
    <citation type="journal article" date="2014" name="Genome Biol.">
        <title>Genome analysis of a major urban malaria vector mosquito, Anopheles stephensi.</title>
        <authorList>
            <person name="Jiang X."/>
            <person name="Peery A."/>
            <person name="Hall A.B."/>
            <person name="Sharma A."/>
            <person name="Chen X.G."/>
            <person name="Waterhouse R.M."/>
            <person name="Komissarov A."/>
            <person name="Riehle M.M."/>
            <person name="Shouche Y."/>
            <person name="Sharakhova M.V."/>
            <person name="Lawson D."/>
            <person name="Pakpour N."/>
            <person name="Arensburger P."/>
            <person name="Davidson V.L."/>
            <person name="Eiglmeier K."/>
            <person name="Emrich S."/>
            <person name="George P."/>
            <person name="Kennedy R.C."/>
            <person name="Mane S.P."/>
            <person name="Maslen G."/>
            <person name="Oringanje C."/>
            <person name="Qi Y."/>
            <person name="Settlage R."/>
            <person name="Tojo M."/>
            <person name="Tubio J.M."/>
            <person name="Unger M.F."/>
            <person name="Wang B."/>
            <person name="Vernick K.D."/>
            <person name="Ribeiro J.M."/>
            <person name="James A.A."/>
            <person name="Michel K."/>
            <person name="Riehle M.A."/>
            <person name="Luckhart S."/>
            <person name="Sharakhov I.V."/>
            <person name="Tu Z."/>
        </authorList>
    </citation>
    <scope>NUCLEOTIDE SEQUENCE [LARGE SCALE GENOMIC DNA]</scope>
    <source>
        <strain evidence="2">Indian</strain>
    </source>
</reference>
<sequence length="65" mass="7256">MKLFAYLAIVVLLFAHMIMGYEDYGQGRDAVEDFCLSEPCEKVTPCPEGLSWDGESCVAKCQCED</sequence>
<dbReference type="OMA" id="ESCVAKC"/>
<protein>
    <submittedName>
        <fullName evidence="1">Uncharacterized protein</fullName>
    </submittedName>
</protein>
<proteinExistence type="predicted"/>
<evidence type="ECO:0000313" key="2">
    <source>
        <dbReference type="Proteomes" id="UP000076408"/>
    </source>
</evidence>
<reference evidence="1" key="2">
    <citation type="submission" date="2020-05" db="UniProtKB">
        <authorList>
            <consortium name="EnsemblMetazoa"/>
        </authorList>
    </citation>
    <scope>IDENTIFICATION</scope>
    <source>
        <strain evidence="1">Indian</strain>
    </source>
</reference>
<dbReference type="VEuPathDB" id="VectorBase:ASTEI08513"/>
<dbReference type="AlphaFoldDB" id="A0A182YJ77"/>
<evidence type="ECO:0000313" key="1">
    <source>
        <dbReference type="EnsemblMetazoa" id="ASTEI08513-PA"/>
    </source>
</evidence>
<dbReference type="Proteomes" id="UP000076408">
    <property type="component" value="Unassembled WGS sequence"/>
</dbReference>
<keyword evidence="2" id="KW-1185">Reference proteome</keyword>
<organism evidence="1 2">
    <name type="scientific">Anopheles stephensi</name>
    <name type="common">Indo-Pakistan malaria mosquito</name>
    <dbReference type="NCBI Taxonomy" id="30069"/>
    <lineage>
        <taxon>Eukaryota</taxon>
        <taxon>Metazoa</taxon>
        <taxon>Ecdysozoa</taxon>
        <taxon>Arthropoda</taxon>
        <taxon>Hexapoda</taxon>
        <taxon>Insecta</taxon>
        <taxon>Pterygota</taxon>
        <taxon>Neoptera</taxon>
        <taxon>Endopterygota</taxon>
        <taxon>Diptera</taxon>
        <taxon>Nematocera</taxon>
        <taxon>Culicoidea</taxon>
        <taxon>Culicidae</taxon>
        <taxon>Anophelinae</taxon>
        <taxon>Anopheles</taxon>
    </lineage>
</organism>
<name>A0A182YJ77_ANOST</name>
<dbReference type="EnsemblMetazoa" id="ASTEI08513-RA">
    <property type="protein sequence ID" value="ASTEI08513-PA"/>
    <property type="gene ID" value="ASTEI08513"/>
</dbReference>
<accession>A0A182YJ77</accession>